<evidence type="ECO:0000313" key="12">
    <source>
        <dbReference type="Proteomes" id="UP000605986"/>
    </source>
</evidence>
<feature type="domain" description="VPS8-like TPR-like repeats" evidence="10">
    <location>
        <begin position="1259"/>
        <end position="1448"/>
    </location>
</feature>
<gene>
    <name evidence="11" type="ORF">F53441_7278</name>
</gene>
<evidence type="ECO:0000256" key="7">
    <source>
        <dbReference type="SAM" id="Phobius"/>
    </source>
</evidence>
<evidence type="ECO:0000256" key="6">
    <source>
        <dbReference type="SAM" id="MobiDB-lite"/>
    </source>
</evidence>
<dbReference type="InterPro" id="IPR036322">
    <property type="entry name" value="WD40_repeat_dom_sf"/>
</dbReference>
<feature type="domain" description="Vacuolar protein sorting-associated protein 8 central" evidence="9">
    <location>
        <begin position="717"/>
        <end position="918"/>
    </location>
</feature>
<dbReference type="GO" id="GO:0005770">
    <property type="term" value="C:late endosome"/>
    <property type="evidence" value="ECO:0007669"/>
    <property type="project" value="TreeGrafter"/>
</dbReference>
<dbReference type="Pfam" id="PF12816">
    <property type="entry name" value="TPR_Vps8"/>
    <property type="match status" value="1"/>
</dbReference>
<feature type="region of interest" description="Disordered" evidence="6">
    <location>
        <begin position="1624"/>
        <end position="1674"/>
    </location>
</feature>
<keyword evidence="5 7" id="KW-0472">Membrane</keyword>
<evidence type="ECO:0000256" key="2">
    <source>
        <dbReference type="ARBA" id="ARBA00009422"/>
    </source>
</evidence>
<evidence type="ECO:0000259" key="10">
    <source>
        <dbReference type="Pfam" id="PF25066"/>
    </source>
</evidence>
<protein>
    <recommendedName>
        <fullName evidence="13">Vacuolar protein sorting-associated protein 8 central domain-containing protein</fullName>
    </recommendedName>
</protein>
<dbReference type="InterPro" id="IPR015943">
    <property type="entry name" value="WD40/YVTN_repeat-like_dom_sf"/>
</dbReference>
<comment type="caution">
    <text evidence="11">The sequence shown here is derived from an EMBL/GenBank/DDBJ whole genome shotgun (WGS) entry which is preliminary data.</text>
</comment>
<dbReference type="SUPFAM" id="SSF50978">
    <property type="entry name" value="WD40 repeat-like"/>
    <property type="match status" value="1"/>
</dbReference>
<feature type="compositionally biased region" description="Low complexity" evidence="6">
    <location>
        <begin position="62"/>
        <end position="79"/>
    </location>
</feature>
<dbReference type="GO" id="GO:0034058">
    <property type="term" value="P:endosomal vesicle fusion"/>
    <property type="evidence" value="ECO:0007669"/>
    <property type="project" value="TreeGrafter"/>
</dbReference>
<organism evidence="11 12">
    <name type="scientific">Fusarium austroafricanum</name>
    <dbReference type="NCBI Taxonomy" id="2364996"/>
    <lineage>
        <taxon>Eukaryota</taxon>
        <taxon>Fungi</taxon>
        <taxon>Dikarya</taxon>
        <taxon>Ascomycota</taxon>
        <taxon>Pezizomycotina</taxon>
        <taxon>Sordariomycetes</taxon>
        <taxon>Hypocreomycetidae</taxon>
        <taxon>Hypocreales</taxon>
        <taxon>Nectriaceae</taxon>
        <taxon>Fusarium</taxon>
        <taxon>Fusarium concolor species complex</taxon>
    </lineage>
</organism>
<dbReference type="PANTHER" id="PTHR12616:SF8">
    <property type="entry name" value="VACUOLAR PROTEIN SORTING-ASSOCIATED PROTEIN 8 HOMOLOG"/>
    <property type="match status" value="1"/>
</dbReference>
<reference evidence="11" key="1">
    <citation type="submission" date="2020-01" db="EMBL/GenBank/DDBJ databases">
        <title>Identification and distribution of gene clusters putatively required for synthesis of sphingolipid metabolism inhibitors in phylogenetically diverse species of the filamentous fungus Fusarium.</title>
        <authorList>
            <person name="Kim H.-S."/>
            <person name="Busman M."/>
            <person name="Brown D.W."/>
            <person name="Divon H."/>
            <person name="Uhlig S."/>
            <person name="Proctor R.H."/>
        </authorList>
    </citation>
    <scope>NUCLEOTIDE SEQUENCE</scope>
    <source>
        <strain evidence="11">NRRL 53441</strain>
    </source>
</reference>
<dbReference type="OrthoDB" id="289913at2759"/>
<dbReference type="Pfam" id="PF08510">
    <property type="entry name" value="PIG-P"/>
    <property type="match status" value="1"/>
</dbReference>
<feature type="domain" description="PIG-P" evidence="8">
    <location>
        <begin position="1724"/>
        <end position="1862"/>
    </location>
</feature>
<dbReference type="InterPro" id="IPR025941">
    <property type="entry name" value="Vps8_central_dom"/>
</dbReference>
<evidence type="ECO:0000313" key="11">
    <source>
        <dbReference type="EMBL" id="KAF4449416.1"/>
    </source>
</evidence>
<feature type="region of interest" description="Disordered" evidence="6">
    <location>
        <begin position="1486"/>
        <end position="1520"/>
    </location>
</feature>
<keyword evidence="3 7" id="KW-0812">Transmembrane</keyword>
<comment type="similarity">
    <text evidence="2">Belongs to the VPS8 family.</text>
</comment>
<feature type="transmembrane region" description="Helical" evidence="7">
    <location>
        <begin position="1766"/>
        <end position="1789"/>
    </location>
</feature>
<keyword evidence="4 7" id="KW-1133">Transmembrane helix</keyword>
<feature type="region of interest" description="Disordered" evidence="6">
    <location>
        <begin position="1689"/>
        <end position="1715"/>
    </location>
</feature>
<evidence type="ECO:0000259" key="8">
    <source>
        <dbReference type="Pfam" id="PF08510"/>
    </source>
</evidence>
<evidence type="ECO:0000256" key="4">
    <source>
        <dbReference type="ARBA" id="ARBA00022989"/>
    </source>
</evidence>
<feature type="compositionally biased region" description="Low complexity" evidence="6">
    <location>
        <begin position="1691"/>
        <end position="1704"/>
    </location>
</feature>
<proteinExistence type="inferred from homology"/>
<evidence type="ECO:0000256" key="1">
    <source>
        <dbReference type="ARBA" id="ARBA00004141"/>
    </source>
</evidence>
<sequence>MADSEDLSLAGDVSLDNGDSINDAPAVADDGFLEDSDGPDRHLTPAPIGNGSVTNRYREIMQQQHQDSSDVSSLGGSSVHGLPKRAGSPIDSVLSGPDDTPSIQGSFVSSPGSSVLPSVASRPGLSSPSPSFRPFDRRFQSRISSSTINTPRSSSPAFPFLSSHSRNVSLSSQFLLDQADLETPTPPWEVVRWTKLRKLNGHAFSEAGKRNFGSPTCLAVSATIVLGTSKGIILVFDYNQNLKMIIGPGTKAVESGPITAIAVSADHTTIAGGHASGNIFTWDTGRASRPFLTIPHLEPAQLQNRTTDGHAPGVAITHLGFLGTRHTALVSADNKGMAFSHLATRGTGALGRTVKTHRILGRYPDAPMPAGKTVKPSTVLAFAPLPLGNVECSTDTLGLTAMLTPYLLVIVSTTPVAQTQHKSARPKDVPPHSAMTGCLAWFPAVKLKVPDPHTGSDISKVKLAYCWSNILTVLDVDEYPCEDKDQPASYRFKARNRWKCEEAIVAVQWLSRSVLAVLTISQRMIVLEDRSMRMTEGFDLVQKYIYHTDLFSEQLHTLVEQLDENDSSMHGVVADAFYMSFRAYKGRIFILGFNEVSIGALSNWADRLIAMMENGDYLGAIQLATSYYTGDADKLTVGLPEDPSLRHTMVRDKIMEIISASLKYAFSQRQKDPESYGDDHMKQLAETCFTACQAVNNQDFLFEEMYEWYEDADIGGIFLECLEPCILEKTITIVPPTVVKDLVQHYVSQGLESRLEEMICHMETATLDLDQTTLLCKQHSLYDALIYVWNQALGDYITPMIDLLSLLIPLMVDGDFTANNPADDFFSINAFKIFPYLSYTLTGRVYPNDETMSEEMATKAKSEIYWFFFSGRTVTWPKGSGNEFRTIPSSESQPSFPYLRMILKLDAPSFLSALNEAFEDPFLNDSTDQHMNGSRGELPEEQIFGQTINRQYVLSILLDVMNPNDFAPEDTIYLDMFIARNLPKFPQYLLFSGTTLSRVLTGLCNYPGRDLAEDAQLSAEYLLSVYHPSDMPDMMPLFKKAGFYRILKRIYKTDKQYGNLVQTYFEDPEDQELVFDCLRECLRPQTGLTGRQTQEVLNVVKEHARNLLELNSMLTAKTLAEQELELHHCIIESAQDAPEMQHAYLKTLLEPEEPTADHKLTAARDLVERYVQLMCKFEPSHVSDYVGLVQSSDLRLEKLLPTMEETGVIDAAVVLMAREGQVKDAMERLVKHLKTLESAMHGLLTGAEEQHSGPSLGYAAEDLLEALQKYVHVGIWLCQGQTKSSTRKSKVVQKAPKSATEALSPDEALWLSLIDACVQITKKLSPALSSAAEQNISDEEFDEEKLVALLRSLVQHTFTALLTTTSSQTTSQSGSKLLSNTSSNLSFLRILRAFLTQAAASSPNLADLRGVLASIFSAYAYEESILKLSNRLLERSLFVDVNQSVELRQRGWRPRGSTCEACSRRVWGPGVAGTAVFEAWEDKQAMEDKRRKERQANAAERAKGDDGEADLKAKGKGVDTRPSSMLIEANTNSGVSSNKDPPMGPLVVLACRHIYHQSCLDELQERQQERQQNGVVGVVEREYRCPIDGCGLMMMNAWDRARRGAKTVALVAGAWPYLNPTERRQSTSDIKQHHSCTTASMSLSSDAEDDILQSASSSGEDEDSPPRQLSQNSFAPPFYGRPPTPLPPSPSLTSLLRPSRPTTPDASDDDAIAPVPRAAPKVPTYEYYGFVLYLFSSLTFLIYLLWGYLPSPFLHALGIYYYPNRWWALAIPAFLVMTVVYIYVALAAFNTEMLTVPLSSVETVVDGAGKLAEIDAKGRLRGSRNRERKVNGDGSLRWREIWSEGTDAVMDIPLAGVCEVLYGEGREEGEYEYVDDDM</sequence>
<feature type="region of interest" description="Disordered" evidence="6">
    <location>
        <begin position="1"/>
        <end position="136"/>
    </location>
</feature>
<evidence type="ECO:0000259" key="9">
    <source>
        <dbReference type="Pfam" id="PF12816"/>
    </source>
</evidence>
<evidence type="ECO:0008006" key="13">
    <source>
        <dbReference type="Google" id="ProtNLM"/>
    </source>
</evidence>
<dbReference type="InterPro" id="IPR059070">
    <property type="entry name" value="TPR_VPS8_2"/>
</dbReference>
<feature type="transmembrane region" description="Helical" evidence="7">
    <location>
        <begin position="1727"/>
        <end position="1746"/>
    </location>
</feature>
<feature type="compositionally biased region" description="Low complexity" evidence="6">
    <location>
        <begin position="102"/>
        <end position="133"/>
    </location>
</feature>
<dbReference type="EMBL" id="JAADJG010000286">
    <property type="protein sequence ID" value="KAF4449416.1"/>
    <property type="molecule type" value="Genomic_DNA"/>
</dbReference>
<dbReference type="InterPro" id="IPR013717">
    <property type="entry name" value="PIG-P"/>
</dbReference>
<dbReference type="Proteomes" id="UP000605986">
    <property type="component" value="Unassembled WGS sequence"/>
</dbReference>
<feature type="compositionally biased region" description="Polar residues" evidence="6">
    <location>
        <begin position="1635"/>
        <end position="1645"/>
    </location>
</feature>
<dbReference type="Pfam" id="PF25066">
    <property type="entry name" value="TPR_VPS8_2"/>
    <property type="match status" value="1"/>
</dbReference>
<evidence type="ECO:0000256" key="5">
    <source>
        <dbReference type="ARBA" id="ARBA00023136"/>
    </source>
</evidence>
<dbReference type="Pfam" id="PF23410">
    <property type="entry name" value="Beta-prop_VPS8"/>
    <property type="match status" value="1"/>
</dbReference>
<name>A0A8H4NYK3_9HYPO</name>
<keyword evidence="12" id="KW-1185">Reference proteome</keyword>
<evidence type="ECO:0000256" key="3">
    <source>
        <dbReference type="ARBA" id="ARBA00022692"/>
    </source>
</evidence>
<accession>A0A8H4NYK3</accession>
<dbReference type="PANTHER" id="PTHR12616">
    <property type="entry name" value="VACUOLAR PROTEIN SORTING VPS41"/>
    <property type="match status" value="1"/>
</dbReference>
<dbReference type="GO" id="GO:0030897">
    <property type="term" value="C:HOPS complex"/>
    <property type="evidence" value="ECO:0007669"/>
    <property type="project" value="TreeGrafter"/>
</dbReference>
<feature type="compositionally biased region" description="Basic and acidic residues" evidence="6">
    <location>
        <begin position="1500"/>
        <end position="1519"/>
    </location>
</feature>
<comment type="subcellular location">
    <subcellularLocation>
        <location evidence="1">Membrane</location>
        <topology evidence="1">Multi-pass membrane protein</topology>
    </subcellularLocation>
</comment>
<dbReference type="InterPro" id="IPR045111">
    <property type="entry name" value="Vps41/Vps8"/>
</dbReference>
<dbReference type="GO" id="GO:0006623">
    <property type="term" value="P:protein targeting to vacuole"/>
    <property type="evidence" value="ECO:0007669"/>
    <property type="project" value="InterPro"/>
</dbReference>
<dbReference type="Gene3D" id="2.130.10.10">
    <property type="entry name" value="YVTN repeat-like/Quinoprotein amine dehydrogenase"/>
    <property type="match status" value="1"/>
</dbReference>